<dbReference type="OrthoDB" id="7695071at2759"/>
<accession>A0A6H5I1M7</accession>
<dbReference type="GO" id="GO:0005634">
    <property type="term" value="C:nucleus"/>
    <property type="evidence" value="ECO:0007669"/>
    <property type="project" value="TreeGrafter"/>
</dbReference>
<dbReference type="GO" id="GO:0008270">
    <property type="term" value="F:zinc ion binding"/>
    <property type="evidence" value="ECO:0007669"/>
    <property type="project" value="UniProtKB-KW"/>
</dbReference>
<dbReference type="GO" id="GO:0008757">
    <property type="term" value="F:S-adenosylmethionine-dependent methyltransferase activity"/>
    <property type="evidence" value="ECO:0007669"/>
    <property type="project" value="UniProtKB-ARBA"/>
</dbReference>
<gene>
    <name evidence="10" type="ORF">TBRA_LOCUS3096</name>
</gene>
<evidence type="ECO:0000259" key="9">
    <source>
        <dbReference type="PROSITE" id="PS50865"/>
    </source>
</evidence>
<keyword evidence="6" id="KW-0862">Zinc</keyword>
<dbReference type="InterPro" id="IPR046341">
    <property type="entry name" value="SET_dom_sf"/>
</dbReference>
<evidence type="ECO:0008006" key="12">
    <source>
        <dbReference type="Google" id="ProtNLM"/>
    </source>
</evidence>
<protein>
    <recommendedName>
        <fullName evidence="12">MYND-type domain-containing protein</fullName>
    </recommendedName>
</protein>
<keyword evidence="1" id="KW-0489">Methyltransferase</keyword>
<dbReference type="InterPro" id="IPR002893">
    <property type="entry name" value="Znf_MYND"/>
</dbReference>
<dbReference type="GO" id="GO:0008170">
    <property type="term" value="F:N-methyltransferase activity"/>
    <property type="evidence" value="ECO:0007669"/>
    <property type="project" value="UniProtKB-ARBA"/>
</dbReference>
<dbReference type="EMBL" id="CADCXV010000635">
    <property type="protein sequence ID" value="CAB0031116.1"/>
    <property type="molecule type" value="Genomic_DNA"/>
</dbReference>
<dbReference type="PROSITE" id="PS50280">
    <property type="entry name" value="SET"/>
    <property type="match status" value="1"/>
</dbReference>
<keyword evidence="11" id="KW-1185">Reference proteome</keyword>
<feature type="domain" description="SET" evidence="8">
    <location>
        <begin position="198"/>
        <end position="505"/>
    </location>
</feature>
<dbReference type="Gene3D" id="2.170.270.10">
    <property type="entry name" value="SET domain"/>
    <property type="match status" value="1"/>
</dbReference>
<evidence type="ECO:0000259" key="8">
    <source>
        <dbReference type="PROSITE" id="PS50280"/>
    </source>
</evidence>
<dbReference type="GO" id="GO:0005737">
    <property type="term" value="C:cytoplasm"/>
    <property type="evidence" value="ECO:0007669"/>
    <property type="project" value="TreeGrafter"/>
</dbReference>
<feature type="domain" description="MYND-type" evidence="9">
    <location>
        <begin position="242"/>
        <end position="281"/>
    </location>
</feature>
<proteinExistence type="predicted"/>
<dbReference type="AlphaFoldDB" id="A0A6H5I1M7"/>
<evidence type="ECO:0000256" key="5">
    <source>
        <dbReference type="ARBA" id="ARBA00022771"/>
    </source>
</evidence>
<evidence type="ECO:0000313" key="10">
    <source>
        <dbReference type="EMBL" id="CAB0031116.1"/>
    </source>
</evidence>
<keyword evidence="5 7" id="KW-0863">Zinc-finger</keyword>
<dbReference type="PROSITE" id="PS01360">
    <property type="entry name" value="ZF_MYND_1"/>
    <property type="match status" value="1"/>
</dbReference>
<evidence type="ECO:0000256" key="2">
    <source>
        <dbReference type="ARBA" id="ARBA00022679"/>
    </source>
</evidence>
<dbReference type="Pfam" id="PF00856">
    <property type="entry name" value="SET"/>
    <property type="match status" value="1"/>
</dbReference>
<evidence type="ECO:0000256" key="4">
    <source>
        <dbReference type="ARBA" id="ARBA00022723"/>
    </source>
</evidence>
<keyword evidence="2" id="KW-0808">Transferase</keyword>
<dbReference type="Proteomes" id="UP000479190">
    <property type="component" value="Unassembled WGS sequence"/>
</dbReference>
<evidence type="ECO:0000256" key="7">
    <source>
        <dbReference type="PROSITE-ProRule" id="PRU00134"/>
    </source>
</evidence>
<evidence type="ECO:0000313" key="11">
    <source>
        <dbReference type="Proteomes" id="UP000479190"/>
    </source>
</evidence>
<dbReference type="GO" id="GO:0008276">
    <property type="term" value="F:protein methyltransferase activity"/>
    <property type="evidence" value="ECO:0007669"/>
    <property type="project" value="UniProtKB-ARBA"/>
</dbReference>
<keyword evidence="3" id="KW-0949">S-adenosyl-L-methionine</keyword>
<dbReference type="InterPro" id="IPR001214">
    <property type="entry name" value="SET_dom"/>
</dbReference>
<dbReference type="SUPFAM" id="SSF82199">
    <property type="entry name" value="SET domain"/>
    <property type="match status" value="1"/>
</dbReference>
<organism evidence="10 11">
    <name type="scientific">Trichogramma brassicae</name>
    <dbReference type="NCBI Taxonomy" id="86971"/>
    <lineage>
        <taxon>Eukaryota</taxon>
        <taxon>Metazoa</taxon>
        <taxon>Ecdysozoa</taxon>
        <taxon>Arthropoda</taxon>
        <taxon>Hexapoda</taxon>
        <taxon>Insecta</taxon>
        <taxon>Pterygota</taxon>
        <taxon>Neoptera</taxon>
        <taxon>Endopterygota</taxon>
        <taxon>Hymenoptera</taxon>
        <taxon>Apocrita</taxon>
        <taxon>Proctotrupomorpha</taxon>
        <taxon>Chalcidoidea</taxon>
        <taxon>Trichogrammatidae</taxon>
        <taxon>Trichogramma</taxon>
    </lineage>
</organism>
<reference evidence="10 11" key="1">
    <citation type="submission" date="2020-02" db="EMBL/GenBank/DDBJ databases">
        <authorList>
            <person name="Ferguson B K."/>
        </authorList>
    </citation>
    <scope>NUCLEOTIDE SEQUENCE [LARGE SCALE GENOMIC DNA]</scope>
</reference>
<keyword evidence="4" id="KW-0479">Metal-binding</keyword>
<dbReference type="PROSITE" id="PS50865">
    <property type="entry name" value="ZF_MYND_2"/>
    <property type="match status" value="1"/>
</dbReference>
<sequence>MEIERERELITAELQKNYARIFAKSKPCHIQAKSELRAQRSFDKAKKFYNKIKDDTMLKFSAWQQKVYNHLGMALAAAPLLSTLQRDIFVYRINVNFKFQQYLDSMRDIKYVKKHLDQFLLDEAFKKEFLELEKKIALVYYDSYLLQENQNVDNLPPMEVRQQHAINYIDTKLRVKDDACPSYEWDTIEAMSLKDHRENVYLGFDLRYGRHLLAARDIQPGEVVLVDTPYAYSPANYRFYVCSYCMKISRCCVPCNGCDQVVYCSEKCSNWAWDAYHDIECQLKPAYVRLLEFLKLPSAASNFTWDTLAIRGLIKACRQSTVDMREFIDRLEKVDYQVDNCKKGCRPDGKFDSKDFHSYFSLRSNVKDGELKSIVAFSTIALLCLAKFTTFITDVTGLRCETTKLRDYPDAVNLGAILLRLTKVNRYHAHNVINPIHWCKNSLKKPYYCSDSYKCSYGQMIAPLASLVNHECDPNVRKVFTYNKKVMFYAIKAIEKHSQIFDCYYNYAYLQCCDMSERQKFLRSNYDLDCNCDACQRLEDTWYPLTCGDAWISAHMYASERAERRGSGADRLHAACMPVMEMYILRCFAVSCYVNNCNHNCQRKREARVSNLKHSVYCTGFSWCDRIAPQQGTGIPPYWVASVFADFAYSRFFKISPVLWTLVSRNRYKSRRTAISLERCALLAAHICISHTHTLEYFLPFARLGTIWTRGGTRGCHKWIAVCNRLLLLLRNQDKRRIKKRMTTMLRRLRLIQELEGTAERKADMSGGQIVRTIVASCNAIIRVLRAHIGEKHDDYGRTFVVHSSAQLYSRCHARATPPIRRKLSQSKFMPVYRT</sequence>
<dbReference type="InterPro" id="IPR052097">
    <property type="entry name" value="SET-MYND_domain_protein"/>
</dbReference>
<evidence type="ECO:0000256" key="6">
    <source>
        <dbReference type="ARBA" id="ARBA00022833"/>
    </source>
</evidence>
<dbReference type="GO" id="GO:0042826">
    <property type="term" value="F:histone deacetylase binding"/>
    <property type="evidence" value="ECO:0007669"/>
    <property type="project" value="TreeGrafter"/>
</dbReference>
<dbReference type="PANTHER" id="PTHR46165">
    <property type="entry name" value="SET AND MYND DOMAIN-CONTAINING PROTEIN 4"/>
    <property type="match status" value="1"/>
</dbReference>
<dbReference type="PANTHER" id="PTHR46165:SF2">
    <property type="entry name" value="SET AND MYND DOMAIN-CONTAINING PROTEIN 4"/>
    <property type="match status" value="1"/>
</dbReference>
<evidence type="ECO:0000256" key="3">
    <source>
        <dbReference type="ARBA" id="ARBA00022691"/>
    </source>
</evidence>
<feature type="non-terminal residue" evidence="10">
    <location>
        <position position="835"/>
    </location>
</feature>
<dbReference type="GO" id="GO:0032259">
    <property type="term" value="P:methylation"/>
    <property type="evidence" value="ECO:0007669"/>
    <property type="project" value="UniProtKB-KW"/>
</dbReference>
<evidence type="ECO:0000256" key="1">
    <source>
        <dbReference type="ARBA" id="ARBA00022603"/>
    </source>
</evidence>
<name>A0A6H5I1M7_9HYME</name>